<keyword evidence="6" id="KW-1185">Reference proteome</keyword>
<dbReference type="GO" id="GO:0005524">
    <property type="term" value="F:ATP binding"/>
    <property type="evidence" value="ECO:0007669"/>
    <property type="project" value="InterPro"/>
</dbReference>
<dbReference type="SUPFAM" id="SSF53383">
    <property type="entry name" value="PLP-dependent transferases"/>
    <property type="match status" value="1"/>
</dbReference>
<dbReference type="STRING" id="2020962.A0A2N1J8G2"/>
<dbReference type="GO" id="GO:0000287">
    <property type="term" value="F:magnesium ion binding"/>
    <property type="evidence" value="ECO:0007669"/>
    <property type="project" value="InterPro"/>
</dbReference>
<dbReference type="PROSITE" id="PS00600">
    <property type="entry name" value="AA_TRANSFER_CLASS_3"/>
    <property type="match status" value="1"/>
</dbReference>
<keyword evidence="2" id="KW-0032">Aminotransferase</keyword>
<sequence>MAQLFAGMRAHQVFGADTEVGKTIFSTGYALAGTLCSADASVRGPRTLAPRADAERVAYLKPVSTGPPHEMDAGHLQQYAPWVHSSTMLQFAEPVSPHLASVQKAGTLPHDAHDAQIVSGIGAWLLQQARASVPAAAIIETAGGVNSPAPSGSSQADLLRPLRLPVVLVGSSKLGGISTTRSALESLRMRGYDVEAVLMFPSQRYQNDAYLQSLLAEEYAIPVFALGGPNGDGWGAPPVRAVCDEEDHARMRDYYIGLVHGREDGSGTSMLDVVRHLRAAHAKRLARLSTMASKTREVCWWPFTQHGRYTDEDVMVIDSAYGDFFAVHNNTPQTSLLAPALDGSASWWTQVLGHGHARLGAAAAYAAGRYGHVLFPGATNEPALALSETLLGKRPLSFSAPGHGWASRVFFSDDGSTAMEVALKMAIQSSVRRYAEGEGEDREWQVLGLQGSYHGDTIGVMDACEPSVYSDHVAWYKGRGYWLAPPTLRVKHGKVHVIVRPNRDWAHWERDTARDEIHLATFDSMQEAYDVTRRMQHGELYENYRAMLHTTLTRLVRDEGRRFGALVLEPLVMGAGGMLFVDPLFQRCLVDVVREQAALFGGKHVSRTPSQWQGLPVIYDEIFTGLFRIGIPSAADVLGTSPDIACYAKILSGGLVPLSATLASSSIFDTFAHSDEKTRALLHGHSYTAHPVGCSVALETFAILDEMHMRGDWAKHQEDWGSTTIWSFWNKQFVQRLSAYAHVESVMALGTVLKIALVDQDAGAPSVSAQRRRARKR</sequence>
<dbReference type="InterPro" id="IPR015422">
    <property type="entry name" value="PyrdxlP-dep_Trfase_small"/>
</dbReference>
<evidence type="ECO:0000313" key="6">
    <source>
        <dbReference type="Proteomes" id="UP000232875"/>
    </source>
</evidence>
<dbReference type="UniPathway" id="UPA00078"/>
<dbReference type="Gene3D" id="3.40.640.10">
    <property type="entry name" value="Type I PLP-dependent aspartate aminotransferase-like (Major domain)"/>
    <property type="match status" value="1"/>
</dbReference>
<dbReference type="GO" id="GO:0004141">
    <property type="term" value="F:dethiobiotin synthase activity"/>
    <property type="evidence" value="ECO:0007669"/>
    <property type="project" value="InterPro"/>
</dbReference>
<dbReference type="InterPro" id="IPR015421">
    <property type="entry name" value="PyrdxlP-dep_Trfase_major"/>
</dbReference>
<dbReference type="Gene3D" id="3.40.50.300">
    <property type="entry name" value="P-loop containing nucleotide triphosphate hydrolases"/>
    <property type="match status" value="1"/>
</dbReference>
<dbReference type="GO" id="GO:0005739">
    <property type="term" value="C:mitochondrion"/>
    <property type="evidence" value="ECO:0007669"/>
    <property type="project" value="UniProtKB-SubCell"/>
</dbReference>
<dbReference type="PANTHER" id="PTHR42684:SF3">
    <property type="entry name" value="ADENOSYLMETHIONINE-8-AMINO-7-OXONONANOATE AMINOTRANSFERASE"/>
    <property type="match status" value="1"/>
</dbReference>
<comment type="subcellular location">
    <subcellularLocation>
        <location evidence="1">Mitochondrion</location>
    </subcellularLocation>
</comment>
<reference evidence="5 6" key="1">
    <citation type="submission" date="2017-10" db="EMBL/GenBank/DDBJ databases">
        <title>A novel species of cold-tolerant Malassezia isolated from bats.</title>
        <authorList>
            <person name="Lorch J.M."/>
            <person name="Palmer J.M."/>
            <person name="Vanderwolf K.J."/>
            <person name="Schmidt K.Z."/>
            <person name="Verant M.L."/>
            <person name="Weller T.J."/>
            <person name="Blehert D.S."/>
        </authorList>
    </citation>
    <scope>NUCLEOTIDE SEQUENCE [LARGE SCALE GENOMIC DNA]</scope>
    <source>
        <strain evidence="5 6">NWHC:44797-103</strain>
    </source>
</reference>
<evidence type="ECO:0000256" key="1">
    <source>
        <dbReference type="ARBA" id="ARBA00004173"/>
    </source>
</evidence>
<dbReference type="AlphaFoldDB" id="A0A2N1J8G2"/>
<dbReference type="SUPFAM" id="SSF52540">
    <property type="entry name" value="P-loop containing nucleoside triphosphate hydrolases"/>
    <property type="match status" value="1"/>
</dbReference>
<protein>
    <submittedName>
        <fullName evidence="5">Uncharacterized protein</fullName>
    </submittedName>
</protein>
<evidence type="ECO:0000256" key="3">
    <source>
        <dbReference type="ARBA" id="ARBA00022679"/>
    </source>
</evidence>
<dbReference type="Pfam" id="PF00202">
    <property type="entry name" value="Aminotran_3"/>
    <property type="match status" value="2"/>
</dbReference>
<organism evidence="5 6">
    <name type="scientific">Malassezia vespertilionis</name>
    <dbReference type="NCBI Taxonomy" id="2020962"/>
    <lineage>
        <taxon>Eukaryota</taxon>
        <taxon>Fungi</taxon>
        <taxon>Dikarya</taxon>
        <taxon>Basidiomycota</taxon>
        <taxon>Ustilaginomycotina</taxon>
        <taxon>Malasseziomycetes</taxon>
        <taxon>Malasseziales</taxon>
        <taxon>Malasseziaceae</taxon>
        <taxon>Malassezia</taxon>
    </lineage>
</organism>
<evidence type="ECO:0000256" key="4">
    <source>
        <dbReference type="ARBA" id="ARBA00022898"/>
    </source>
</evidence>
<keyword evidence="3" id="KW-0808">Transferase</keyword>
<dbReference type="InterPro" id="IPR027417">
    <property type="entry name" value="P-loop_NTPase"/>
</dbReference>
<dbReference type="EMBL" id="KZ454993">
    <property type="protein sequence ID" value="PKI82833.1"/>
    <property type="molecule type" value="Genomic_DNA"/>
</dbReference>
<evidence type="ECO:0000256" key="2">
    <source>
        <dbReference type="ARBA" id="ARBA00022576"/>
    </source>
</evidence>
<dbReference type="InterPro" id="IPR015424">
    <property type="entry name" value="PyrdxlP-dep_Trfase"/>
</dbReference>
<gene>
    <name evidence="5" type="ORF">MVES_003126</name>
</gene>
<dbReference type="OrthoDB" id="425114at2759"/>
<accession>A0A2N1J8G2</accession>
<name>A0A2N1J8G2_9BASI</name>
<proteinExistence type="inferred from homology"/>
<dbReference type="GO" id="GO:0009102">
    <property type="term" value="P:biotin biosynthetic process"/>
    <property type="evidence" value="ECO:0007669"/>
    <property type="project" value="UniProtKB-UniPathway"/>
</dbReference>
<dbReference type="CDD" id="cd03109">
    <property type="entry name" value="DTBS"/>
    <property type="match status" value="1"/>
</dbReference>
<dbReference type="GO" id="GO:0004015">
    <property type="term" value="F:adenosylmethionine-8-amino-7-oxononanoate transaminase activity"/>
    <property type="evidence" value="ECO:0007669"/>
    <property type="project" value="TreeGrafter"/>
</dbReference>
<dbReference type="Pfam" id="PF13500">
    <property type="entry name" value="AAA_26"/>
    <property type="match status" value="1"/>
</dbReference>
<dbReference type="HAMAP" id="MF_00336">
    <property type="entry name" value="BioD"/>
    <property type="match status" value="1"/>
</dbReference>
<evidence type="ECO:0000313" key="5">
    <source>
        <dbReference type="EMBL" id="PKI82833.1"/>
    </source>
</evidence>
<dbReference type="PANTHER" id="PTHR42684">
    <property type="entry name" value="ADENOSYLMETHIONINE-8-AMINO-7-OXONONANOATE AMINOTRANSFERASE"/>
    <property type="match status" value="1"/>
</dbReference>
<dbReference type="InterPro" id="IPR005814">
    <property type="entry name" value="Aminotrans_3"/>
</dbReference>
<keyword evidence="4" id="KW-0663">Pyridoxal phosphate</keyword>
<dbReference type="GO" id="GO:0030170">
    <property type="term" value="F:pyridoxal phosphate binding"/>
    <property type="evidence" value="ECO:0007669"/>
    <property type="project" value="InterPro"/>
</dbReference>
<dbReference type="InterPro" id="IPR004472">
    <property type="entry name" value="DTB_synth_BioD"/>
</dbReference>
<dbReference type="Gene3D" id="3.90.1150.10">
    <property type="entry name" value="Aspartate Aminotransferase, domain 1"/>
    <property type="match status" value="1"/>
</dbReference>
<dbReference type="InterPro" id="IPR049704">
    <property type="entry name" value="Aminotrans_3_PPA_site"/>
</dbReference>
<dbReference type="Proteomes" id="UP000232875">
    <property type="component" value="Unassembled WGS sequence"/>
</dbReference>